<comment type="caution">
    <text evidence="2">The sequence shown here is derived from an EMBL/GenBank/DDBJ whole genome shotgun (WGS) entry which is preliminary data.</text>
</comment>
<feature type="compositionally biased region" description="Basic and acidic residues" evidence="1">
    <location>
        <begin position="77"/>
        <end position="102"/>
    </location>
</feature>
<name>A0A2M7APF2_UNCKA</name>
<evidence type="ECO:0000313" key="3">
    <source>
        <dbReference type="Proteomes" id="UP000229916"/>
    </source>
</evidence>
<proteinExistence type="predicted"/>
<accession>A0A2M7APF2</accession>
<evidence type="ECO:0000313" key="2">
    <source>
        <dbReference type="EMBL" id="PIU69190.1"/>
    </source>
</evidence>
<dbReference type="EMBL" id="PEWD01000022">
    <property type="protein sequence ID" value="PIU69190.1"/>
    <property type="molecule type" value="Genomic_DNA"/>
</dbReference>
<dbReference type="AlphaFoldDB" id="A0A2M7APF2"/>
<feature type="region of interest" description="Disordered" evidence="1">
    <location>
        <begin position="73"/>
        <end position="119"/>
    </location>
</feature>
<sequence>IILLLAALSIAFTVLVKRDGLSVSEVAMEFCLISRFRLRRTFWLNSACFIDFLKALRAVLVTGIIVKLKLKSKKSKLKDQCHPEDPPNRRGREDPVGQETKRTGFLTQGQARRIDSNLM</sequence>
<feature type="non-terminal residue" evidence="2">
    <location>
        <position position="1"/>
    </location>
</feature>
<evidence type="ECO:0000256" key="1">
    <source>
        <dbReference type="SAM" id="MobiDB-lite"/>
    </source>
</evidence>
<organism evidence="2 3">
    <name type="scientific">candidate division WWE3 bacterium CG06_land_8_20_14_3_00_42_16</name>
    <dbReference type="NCBI Taxonomy" id="1975083"/>
    <lineage>
        <taxon>Bacteria</taxon>
        <taxon>Katanobacteria</taxon>
    </lineage>
</organism>
<gene>
    <name evidence="2" type="ORF">COS81_01035</name>
</gene>
<dbReference type="Proteomes" id="UP000229916">
    <property type="component" value="Unassembled WGS sequence"/>
</dbReference>
<protein>
    <submittedName>
        <fullName evidence="2">Uncharacterized protein</fullName>
    </submittedName>
</protein>
<reference evidence="3" key="1">
    <citation type="submission" date="2017-09" db="EMBL/GenBank/DDBJ databases">
        <title>Depth-based differentiation of microbial function through sediment-hosted aquifers and enrichment of novel symbionts in the deep terrestrial subsurface.</title>
        <authorList>
            <person name="Probst A.J."/>
            <person name="Ladd B."/>
            <person name="Jarett J.K."/>
            <person name="Geller-Mcgrath D.E."/>
            <person name="Sieber C.M.K."/>
            <person name="Emerson J.B."/>
            <person name="Anantharaman K."/>
            <person name="Thomas B.C."/>
            <person name="Malmstrom R."/>
            <person name="Stieglmeier M."/>
            <person name="Klingl A."/>
            <person name="Woyke T."/>
            <person name="Ryan C.M."/>
            <person name="Banfield J.F."/>
        </authorList>
    </citation>
    <scope>NUCLEOTIDE SEQUENCE [LARGE SCALE GENOMIC DNA]</scope>
</reference>